<dbReference type="PROSITE" id="PS50112">
    <property type="entry name" value="PAS"/>
    <property type="match status" value="1"/>
</dbReference>
<reference evidence="2 3" key="1">
    <citation type="submission" date="2020-02" db="EMBL/GenBank/DDBJ databases">
        <title>Draft genome sequence of Haematococcus lacustris strain NIES-144.</title>
        <authorList>
            <person name="Morimoto D."/>
            <person name="Nakagawa S."/>
            <person name="Yoshida T."/>
            <person name="Sawayama S."/>
        </authorList>
    </citation>
    <scope>NUCLEOTIDE SEQUENCE [LARGE SCALE GENOMIC DNA]</scope>
    <source>
        <strain evidence="2 3">NIES-144</strain>
    </source>
</reference>
<proteinExistence type="predicted"/>
<sequence>MEEAFCIANCHVDHKFTDKVKVHISVRLGAVGTQHFHELSFQRVKAKPNVFDSRLFFACRSGLSTCLLNHNPAGPKLLPFKLEMKRKEAGGDSLHTVSLLSTSLDTALDERRLKLRVNTDGYVTSVGKSGVHLFGFEPQELLGCHLTTFLDILRPSGLAPAHPKPAASPAPAAAEAYLGVWV</sequence>
<dbReference type="EMBL" id="BLLF01000088">
    <property type="protein sequence ID" value="GFH07330.1"/>
    <property type="molecule type" value="Genomic_DNA"/>
</dbReference>
<evidence type="ECO:0000259" key="1">
    <source>
        <dbReference type="PROSITE" id="PS50112"/>
    </source>
</evidence>
<dbReference type="InterPro" id="IPR000014">
    <property type="entry name" value="PAS"/>
</dbReference>
<organism evidence="2 3">
    <name type="scientific">Haematococcus lacustris</name>
    <name type="common">Green alga</name>
    <name type="synonym">Haematococcus pluvialis</name>
    <dbReference type="NCBI Taxonomy" id="44745"/>
    <lineage>
        <taxon>Eukaryota</taxon>
        <taxon>Viridiplantae</taxon>
        <taxon>Chlorophyta</taxon>
        <taxon>core chlorophytes</taxon>
        <taxon>Chlorophyceae</taxon>
        <taxon>CS clade</taxon>
        <taxon>Chlamydomonadales</taxon>
        <taxon>Haematococcaceae</taxon>
        <taxon>Haematococcus</taxon>
    </lineage>
</organism>
<feature type="domain" description="PAS" evidence="1">
    <location>
        <begin position="117"/>
        <end position="156"/>
    </location>
</feature>
<comment type="caution">
    <text evidence="2">The sequence shown here is derived from an EMBL/GenBank/DDBJ whole genome shotgun (WGS) entry which is preliminary data.</text>
</comment>
<protein>
    <submittedName>
        <fullName evidence="2">PAS domain-containing protein</fullName>
    </submittedName>
</protein>
<evidence type="ECO:0000313" key="3">
    <source>
        <dbReference type="Proteomes" id="UP000485058"/>
    </source>
</evidence>
<dbReference type="AlphaFoldDB" id="A0A699YAX9"/>
<name>A0A699YAX9_HAELA</name>
<dbReference type="Proteomes" id="UP000485058">
    <property type="component" value="Unassembled WGS sequence"/>
</dbReference>
<accession>A0A699YAX9</accession>
<evidence type="ECO:0000313" key="2">
    <source>
        <dbReference type="EMBL" id="GFH07330.1"/>
    </source>
</evidence>
<keyword evidence="3" id="KW-1185">Reference proteome</keyword>
<gene>
    <name evidence="2" type="ORF">HaLaN_02116</name>
</gene>